<dbReference type="InParanoid" id="B3RN45"/>
<evidence type="ECO:0000256" key="1">
    <source>
        <dbReference type="SAM" id="SignalP"/>
    </source>
</evidence>
<feature type="signal peptide" evidence="1">
    <location>
        <begin position="1"/>
        <end position="21"/>
    </location>
</feature>
<evidence type="ECO:0000313" key="2">
    <source>
        <dbReference type="EMBL" id="EDV27389.1"/>
    </source>
</evidence>
<keyword evidence="3" id="KW-1185">Reference proteome</keyword>
<accession>B3RN45</accession>
<dbReference type="PhylomeDB" id="B3RN45"/>
<protein>
    <recommendedName>
        <fullName evidence="4">NtA domain-containing protein</fullName>
    </recommendedName>
</protein>
<dbReference type="AlphaFoldDB" id="B3RN45"/>
<dbReference type="PANTHER" id="PTHR10697">
    <property type="entry name" value="MAMMALIAN EPENDYMIN-RELATED PROTEIN 1"/>
    <property type="match status" value="1"/>
</dbReference>
<proteinExistence type="predicted"/>
<dbReference type="GeneID" id="6751007"/>
<dbReference type="CTD" id="6751007"/>
<dbReference type="KEGG" id="tad:TRIADDRAFT_53034"/>
<dbReference type="RefSeq" id="XP_002109223.1">
    <property type="nucleotide sequence ID" value="XM_002109187.1"/>
</dbReference>
<sequence>MKTRVQFIFLTLLVFLEISSACTHPKQLQGILADAIATKKMQPGAKLDLLELGIRYYYDSVLQKIRLDENIDGTRITVIQDYKRHKSYTIINGDKCTSSNLTQRFPDYPPQDIKSLGTFEFGGSRNKIQVDGYSFIFQGTSVQLFFNSKNCIPVAETAYIQMPNQLSLSAIAFSNMTASITDPSVFNLPPVCSEFATTTLERFDPIHHARLRFAERHVRLH</sequence>
<organism evidence="2 3">
    <name type="scientific">Trichoplax adhaerens</name>
    <name type="common">Trichoplax reptans</name>
    <dbReference type="NCBI Taxonomy" id="10228"/>
    <lineage>
        <taxon>Eukaryota</taxon>
        <taxon>Metazoa</taxon>
        <taxon>Placozoa</taxon>
        <taxon>Uniplacotomia</taxon>
        <taxon>Trichoplacea</taxon>
        <taxon>Trichoplacidae</taxon>
        <taxon>Trichoplax</taxon>
    </lineage>
</organism>
<dbReference type="PANTHER" id="PTHR10697:SF13">
    <property type="entry name" value="RICIN B LECTIN DOMAIN-CONTAINING PROTEIN"/>
    <property type="match status" value="1"/>
</dbReference>
<gene>
    <name evidence="2" type="ORF">TRIADDRAFT_53034</name>
</gene>
<dbReference type="GO" id="GO:0005509">
    <property type="term" value="F:calcium ion binding"/>
    <property type="evidence" value="ECO:0007669"/>
    <property type="project" value="InterPro"/>
</dbReference>
<keyword evidence="1" id="KW-0732">Signal</keyword>
<dbReference type="EMBL" id="DS985242">
    <property type="protein sequence ID" value="EDV27389.1"/>
    <property type="molecule type" value="Genomic_DNA"/>
</dbReference>
<feature type="chain" id="PRO_5002796783" description="NtA domain-containing protein" evidence="1">
    <location>
        <begin position="22"/>
        <end position="221"/>
    </location>
</feature>
<name>B3RN45_TRIAD</name>
<reference evidence="2 3" key="1">
    <citation type="journal article" date="2008" name="Nature">
        <title>The Trichoplax genome and the nature of placozoans.</title>
        <authorList>
            <person name="Srivastava M."/>
            <person name="Begovic E."/>
            <person name="Chapman J."/>
            <person name="Putnam N.H."/>
            <person name="Hellsten U."/>
            <person name="Kawashima T."/>
            <person name="Kuo A."/>
            <person name="Mitros T."/>
            <person name="Salamov A."/>
            <person name="Carpenter M.L."/>
            <person name="Signorovitch A.Y."/>
            <person name="Moreno M.A."/>
            <person name="Kamm K."/>
            <person name="Grimwood J."/>
            <person name="Schmutz J."/>
            <person name="Shapiro H."/>
            <person name="Grigoriev I.V."/>
            <person name="Buss L.W."/>
            <person name="Schierwater B."/>
            <person name="Dellaporta S.L."/>
            <person name="Rokhsar D.S."/>
        </authorList>
    </citation>
    <scope>NUCLEOTIDE SEQUENCE [LARGE SCALE GENOMIC DNA]</scope>
    <source>
        <strain evidence="2 3">Grell-BS-1999</strain>
    </source>
</reference>
<dbReference type="Proteomes" id="UP000009022">
    <property type="component" value="Unassembled WGS sequence"/>
</dbReference>
<dbReference type="GO" id="GO:0005764">
    <property type="term" value="C:lysosome"/>
    <property type="evidence" value="ECO:0000318"/>
    <property type="project" value="GO_Central"/>
</dbReference>
<dbReference type="HOGENOM" id="CLU_1252078_0_0_1"/>
<evidence type="ECO:0000313" key="3">
    <source>
        <dbReference type="Proteomes" id="UP000009022"/>
    </source>
</evidence>
<dbReference type="Pfam" id="PF00811">
    <property type="entry name" value="Ependymin"/>
    <property type="match status" value="1"/>
</dbReference>
<dbReference type="GO" id="GO:0005576">
    <property type="term" value="C:extracellular region"/>
    <property type="evidence" value="ECO:0007669"/>
    <property type="project" value="InterPro"/>
</dbReference>
<dbReference type="OrthoDB" id="6084362at2759"/>
<dbReference type="InterPro" id="IPR001299">
    <property type="entry name" value="Ependymin"/>
</dbReference>
<evidence type="ECO:0008006" key="4">
    <source>
        <dbReference type="Google" id="ProtNLM"/>
    </source>
</evidence>
<dbReference type="GO" id="GO:0007160">
    <property type="term" value="P:cell-matrix adhesion"/>
    <property type="evidence" value="ECO:0007669"/>
    <property type="project" value="InterPro"/>
</dbReference>